<organism evidence="15 16">
    <name type="scientific">Tribolium castaneum</name>
    <name type="common">Red flour beetle</name>
    <dbReference type="NCBI Taxonomy" id="7070"/>
    <lineage>
        <taxon>Eukaryota</taxon>
        <taxon>Metazoa</taxon>
        <taxon>Ecdysozoa</taxon>
        <taxon>Arthropoda</taxon>
        <taxon>Hexapoda</taxon>
        <taxon>Insecta</taxon>
        <taxon>Pterygota</taxon>
        <taxon>Neoptera</taxon>
        <taxon>Endopterygota</taxon>
        <taxon>Coleoptera</taxon>
        <taxon>Polyphaga</taxon>
        <taxon>Cucujiformia</taxon>
        <taxon>Tenebrionidae</taxon>
        <taxon>Tenebrionidae incertae sedis</taxon>
        <taxon>Tribolium</taxon>
    </lineage>
</organism>
<gene>
    <name evidence="15" type="primary">AUGUSTUS-3.0.2_02904</name>
    <name evidence="15" type="ORF">TcasGA2_TC002904</name>
</gene>
<comment type="similarity">
    <text evidence="5">Belongs to the inositol monophosphatase superfamily.</text>
</comment>
<dbReference type="EC" id="3.1.3.25" evidence="6"/>
<dbReference type="STRING" id="7070.D6WHG9"/>
<keyword evidence="12" id="KW-0472">Membrane</keyword>
<evidence type="ECO:0000256" key="5">
    <source>
        <dbReference type="ARBA" id="ARBA00009759"/>
    </source>
</evidence>
<evidence type="ECO:0000313" key="15">
    <source>
        <dbReference type="EMBL" id="EFA00089.2"/>
    </source>
</evidence>
<comment type="subcellular location">
    <subcellularLocation>
        <location evidence="3">Membrane</location>
        <topology evidence="3">Single-pass membrane protein</topology>
    </subcellularLocation>
</comment>
<comment type="cofactor">
    <cofactor evidence="2 14">
        <name>Mg(2+)</name>
        <dbReference type="ChEBI" id="CHEBI:18420"/>
    </cofactor>
</comment>
<dbReference type="AlphaFoldDB" id="D6WHG9"/>
<dbReference type="EMBL" id="KQ971321">
    <property type="protein sequence ID" value="EFA00089.2"/>
    <property type="molecule type" value="Genomic_DNA"/>
</dbReference>
<name>D6WHG9_TRICA</name>
<dbReference type="GO" id="GO:0012505">
    <property type="term" value="C:endomembrane system"/>
    <property type="evidence" value="ECO:0000318"/>
    <property type="project" value="GO_Central"/>
</dbReference>
<evidence type="ECO:0000256" key="2">
    <source>
        <dbReference type="ARBA" id="ARBA00001946"/>
    </source>
</evidence>
<dbReference type="GO" id="GO:0016020">
    <property type="term" value="C:membrane"/>
    <property type="evidence" value="ECO:0007669"/>
    <property type="project" value="UniProtKB-SubCell"/>
</dbReference>
<dbReference type="GO" id="GO:0008254">
    <property type="term" value="F:3'-nucleotidase activity"/>
    <property type="evidence" value="ECO:0000318"/>
    <property type="project" value="GO_Central"/>
</dbReference>
<evidence type="ECO:0000256" key="4">
    <source>
        <dbReference type="ARBA" id="ARBA00005152"/>
    </source>
</evidence>
<evidence type="ECO:0000256" key="12">
    <source>
        <dbReference type="ARBA" id="ARBA00023136"/>
    </source>
</evidence>
<dbReference type="Gene3D" id="3.40.190.80">
    <property type="match status" value="1"/>
</dbReference>
<evidence type="ECO:0000256" key="1">
    <source>
        <dbReference type="ARBA" id="ARBA00001033"/>
    </source>
</evidence>
<dbReference type="InterPro" id="IPR050725">
    <property type="entry name" value="CysQ/Inositol_MonoPase"/>
</dbReference>
<dbReference type="PANTHER" id="PTHR43028:SF4">
    <property type="entry name" value="INOSITOL MONOPHOSPHATASE 3"/>
    <property type="match status" value="1"/>
</dbReference>
<protein>
    <recommendedName>
        <fullName evidence="6">inositol-phosphate phosphatase</fullName>
        <ecNumber evidence="6">3.1.3.25</ecNumber>
    </recommendedName>
    <alternativeName>
        <fullName evidence="13">Myo-inositol monophosphatase A3</fullName>
    </alternativeName>
</protein>
<evidence type="ECO:0000256" key="3">
    <source>
        <dbReference type="ARBA" id="ARBA00004167"/>
    </source>
</evidence>
<dbReference type="SUPFAM" id="SSF56655">
    <property type="entry name" value="Carbohydrate phosphatase"/>
    <property type="match status" value="1"/>
</dbReference>
<dbReference type="Proteomes" id="UP000007266">
    <property type="component" value="Linkage group 3"/>
</dbReference>
<comment type="pathway">
    <text evidence="4">Polyol metabolism; myo-inositol biosynthesis; myo-inositol from D-glucose 6-phosphate: step 2/2.</text>
</comment>
<dbReference type="InParanoid" id="D6WHG9"/>
<keyword evidence="16" id="KW-1185">Reference proteome</keyword>
<dbReference type="Pfam" id="PF00459">
    <property type="entry name" value="Inositol_P"/>
    <property type="match status" value="1"/>
</dbReference>
<evidence type="ECO:0000256" key="13">
    <source>
        <dbReference type="ARBA" id="ARBA00042119"/>
    </source>
</evidence>
<keyword evidence="11" id="KW-1133">Transmembrane helix</keyword>
<evidence type="ECO:0000256" key="11">
    <source>
        <dbReference type="ARBA" id="ARBA00022989"/>
    </source>
</evidence>
<keyword evidence="7" id="KW-0812">Transmembrane</keyword>
<dbReference type="HOGENOM" id="CLU_1557283_0_0_1"/>
<evidence type="ECO:0000256" key="8">
    <source>
        <dbReference type="ARBA" id="ARBA00022723"/>
    </source>
</evidence>
<evidence type="ECO:0000256" key="9">
    <source>
        <dbReference type="ARBA" id="ARBA00022801"/>
    </source>
</evidence>
<dbReference type="GO" id="GO:0052834">
    <property type="term" value="F:inositol monophosphate phosphatase activity"/>
    <property type="evidence" value="ECO:0007669"/>
    <property type="project" value="UniProtKB-EC"/>
</dbReference>
<dbReference type="PANTHER" id="PTHR43028">
    <property type="entry name" value="3'(2'),5'-BISPHOSPHATE NUCLEOTIDASE 1"/>
    <property type="match status" value="1"/>
</dbReference>
<evidence type="ECO:0000256" key="7">
    <source>
        <dbReference type="ARBA" id="ARBA00022692"/>
    </source>
</evidence>
<accession>D6WHG9</accession>
<reference evidence="15 16" key="2">
    <citation type="journal article" date="2010" name="Nucleic Acids Res.">
        <title>BeetleBase in 2010: revisions to provide comprehensive genomic information for Tribolium castaneum.</title>
        <authorList>
            <person name="Kim H.S."/>
            <person name="Murphy T."/>
            <person name="Xia J."/>
            <person name="Caragea D."/>
            <person name="Park Y."/>
            <person name="Beeman R.W."/>
            <person name="Lorenzen M.D."/>
            <person name="Butcher S."/>
            <person name="Manak J.R."/>
            <person name="Brown S.J."/>
        </authorList>
    </citation>
    <scope>GENOME REANNOTATION</scope>
    <source>
        <strain evidence="15 16">Georgia GA2</strain>
    </source>
</reference>
<evidence type="ECO:0000256" key="14">
    <source>
        <dbReference type="PIRSR" id="PIRSR600760-2"/>
    </source>
</evidence>
<feature type="binding site" evidence="14">
    <location>
        <position position="103"/>
    </location>
    <ligand>
        <name>Mg(2+)</name>
        <dbReference type="ChEBI" id="CHEBI:18420"/>
        <label>1</label>
        <note>catalytic</note>
    </ligand>
</feature>
<keyword evidence="9" id="KW-0378">Hydrolase</keyword>
<keyword evidence="10 14" id="KW-0460">Magnesium</keyword>
<reference evidence="15 16" key="1">
    <citation type="journal article" date="2008" name="Nature">
        <title>The genome of the model beetle and pest Tribolium castaneum.</title>
        <authorList>
            <consortium name="Tribolium Genome Sequencing Consortium"/>
            <person name="Richards S."/>
            <person name="Gibbs R.A."/>
            <person name="Weinstock G.M."/>
            <person name="Brown S.J."/>
            <person name="Denell R."/>
            <person name="Beeman R.W."/>
            <person name="Gibbs R."/>
            <person name="Beeman R.W."/>
            <person name="Brown S.J."/>
            <person name="Bucher G."/>
            <person name="Friedrich M."/>
            <person name="Grimmelikhuijzen C.J."/>
            <person name="Klingler M."/>
            <person name="Lorenzen M."/>
            <person name="Richards S."/>
            <person name="Roth S."/>
            <person name="Schroder R."/>
            <person name="Tautz D."/>
            <person name="Zdobnov E.M."/>
            <person name="Muzny D."/>
            <person name="Gibbs R.A."/>
            <person name="Weinstock G.M."/>
            <person name="Attaway T."/>
            <person name="Bell S."/>
            <person name="Buhay C.J."/>
            <person name="Chandrabose M.N."/>
            <person name="Chavez D."/>
            <person name="Clerk-Blankenburg K.P."/>
            <person name="Cree A."/>
            <person name="Dao M."/>
            <person name="Davis C."/>
            <person name="Chacko J."/>
            <person name="Dinh H."/>
            <person name="Dugan-Rocha S."/>
            <person name="Fowler G."/>
            <person name="Garner T.T."/>
            <person name="Garnes J."/>
            <person name="Gnirke A."/>
            <person name="Hawes A."/>
            <person name="Hernandez J."/>
            <person name="Hines S."/>
            <person name="Holder M."/>
            <person name="Hume J."/>
            <person name="Jhangiani S.N."/>
            <person name="Joshi V."/>
            <person name="Khan Z.M."/>
            <person name="Jackson L."/>
            <person name="Kovar C."/>
            <person name="Kowis A."/>
            <person name="Lee S."/>
            <person name="Lewis L.R."/>
            <person name="Margolis J."/>
            <person name="Morgan M."/>
            <person name="Nazareth L.V."/>
            <person name="Nguyen N."/>
            <person name="Okwuonu G."/>
            <person name="Parker D."/>
            <person name="Richards S."/>
            <person name="Ruiz S.J."/>
            <person name="Santibanez J."/>
            <person name="Savard J."/>
            <person name="Scherer S.E."/>
            <person name="Schneider B."/>
            <person name="Sodergren E."/>
            <person name="Tautz D."/>
            <person name="Vattahil S."/>
            <person name="Villasana D."/>
            <person name="White C.S."/>
            <person name="Wright R."/>
            <person name="Park Y."/>
            <person name="Beeman R.W."/>
            <person name="Lord J."/>
            <person name="Oppert B."/>
            <person name="Lorenzen M."/>
            <person name="Brown S."/>
            <person name="Wang L."/>
            <person name="Savard J."/>
            <person name="Tautz D."/>
            <person name="Richards S."/>
            <person name="Weinstock G."/>
            <person name="Gibbs R.A."/>
            <person name="Liu Y."/>
            <person name="Worley K."/>
            <person name="Weinstock G."/>
            <person name="Elsik C.G."/>
            <person name="Reese J.T."/>
            <person name="Elhaik E."/>
            <person name="Landan G."/>
            <person name="Graur D."/>
            <person name="Arensburger P."/>
            <person name="Atkinson P."/>
            <person name="Beeman R.W."/>
            <person name="Beidler J."/>
            <person name="Brown S.J."/>
            <person name="Demuth J.P."/>
            <person name="Drury D.W."/>
            <person name="Du Y.Z."/>
            <person name="Fujiwara H."/>
            <person name="Lorenzen M."/>
            <person name="Maselli V."/>
            <person name="Osanai M."/>
            <person name="Park Y."/>
            <person name="Robertson H.M."/>
            <person name="Tu Z."/>
            <person name="Wang J.J."/>
            <person name="Wang S."/>
            <person name="Richards S."/>
            <person name="Song H."/>
            <person name="Zhang L."/>
            <person name="Sodergren E."/>
            <person name="Werner D."/>
            <person name="Stanke M."/>
            <person name="Morgenstern B."/>
            <person name="Solovyev V."/>
            <person name="Kosarev P."/>
            <person name="Brown G."/>
            <person name="Chen H.C."/>
            <person name="Ermolaeva O."/>
            <person name="Hlavina W."/>
            <person name="Kapustin Y."/>
            <person name="Kiryutin B."/>
            <person name="Kitts P."/>
            <person name="Maglott D."/>
            <person name="Pruitt K."/>
            <person name="Sapojnikov V."/>
            <person name="Souvorov A."/>
            <person name="Mackey A.J."/>
            <person name="Waterhouse R.M."/>
            <person name="Wyder S."/>
            <person name="Zdobnov E.M."/>
            <person name="Zdobnov E.M."/>
            <person name="Wyder S."/>
            <person name="Kriventseva E.V."/>
            <person name="Kadowaki T."/>
            <person name="Bork P."/>
            <person name="Aranda M."/>
            <person name="Bao R."/>
            <person name="Beermann A."/>
            <person name="Berns N."/>
            <person name="Bolognesi R."/>
            <person name="Bonneton F."/>
            <person name="Bopp D."/>
            <person name="Brown S.J."/>
            <person name="Bucher G."/>
            <person name="Butts T."/>
            <person name="Chaumot A."/>
            <person name="Denell R.E."/>
            <person name="Ferrier D.E."/>
            <person name="Friedrich M."/>
            <person name="Gordon C.M."/>
            <person name="Jindra M."/>
            <person name="Klingler M."/>
            <person name="Lan Q."/>
            <person name="Lattorff H.M."/>
            <person name="Laudet V."/>
            <person name="von Levetsow C."/>
            <person name="Liu Z."/>
            <person name="Lutz R."/>
            <person name="Lynch J.A."/>
            <person name="da Fonseca R.N."/>
            <person name="Posnien N."/>
            <person name="Reuter R."/>
            <person name="Roth S."/>
            <person name="Savard J."/>
            <person name="Schinko J.B."/>
            <person name="Schmitt C."/>
            <person name="Schoppmeier M."/>
            <person name="Schroder R."/>
            <person name="Shippy T.D."/>
            <person name="Simonnet F."/>
            <person name="Marques-Souza H."/>
            <person name="Tautz D."/>
            <person name="Tomoyasu Y."/>
            <person name="Trauner J."/>
            <person name="Van der Zee M."/>
            <person name="Vervoort M."/>
            <person name="Wittkopp N."/>
            <person name="Wimmer E.A."/>
            <person name="Yang X."/>
            <person name="Jones A.K."/>
            <person name="Sattelle D.B."/>
            <person name="Ebert P.R."/>
            <person name="Nelson D."/>
            <person name="Scott J.G."/>
            <person name="Beeman R.W."/>
            <person name="Muthukrishnan S."/>
            <person name="Kramer K.J."/>
            <person name="Arakane Y."/>
            <person name="Beeman R.W."/>
            <person name="Zhu Q."/>
            <person name="Hogenkamp D."/>
            <person name="Dixit R."/>
            <person name="Oppert B."/>
            <person name="Jiang H."/>
            <person name="Zou Z."/>
            <person name="Marshall J."/>
            <person name="Elpidina E."/>
            <person name="Vinokurov K."/>
            <person name="Oppert C."/>
            <person name="Zou Z."/>
            <person name="Evans J."/>
            <person name="Lu Z."/>
            <person name="Zhao P."/>
            <person name="Sumathipala N."/>
            <person name="Altincicek B."/>
            <person name="Vilcinskas A."/>
            <person name="Williams M."/>
            <person name="Hultmark D."/>
            <person name="Hetru C."/>
            <person name="Jiang H."/>
            <person name="Grimmelikhuijzen C.J."/>
            <person name="Hauser F."/>
            <person name="Cazzamali G."/>
            <person name="Williamson M."/>
            <person name="Park Y."/>
            <person name="Li B."/>
            <person name="Tanaka Y."/>
            <person name="Predel R."/>
            <person name="Neupert S."/>
            <person name="Schachtner J."/>
            <person name="Verleyen P."/>
            <person name="Raible F."/>
            <person name="Bork P."/>
            <person name="Friedrich M."/>
            <person name="Walden K.K."/>
            <person name="Robertson H.M."/>
            <person name="Angeli S."/>
            <person name="Foret S."/>
            <person name="Bucher G."/>
            <person name="Schuetz S."/>
            <person name="Maleszka R."/>
            <person name="Wimmer E.A."/>
            <person name="Beeman R.W."/>
            <person name="Lorenzen M."/>
            <person name="Tomoyasu Y."/>
            <person name="Miller S.C."/>
            <person name="Grossmann D."/>
            <person name="Bucher G."/>
        </authorList>
    </citation>
    <scope>NUCLEOTIDE SEQUENCE [LARGE SCALE GENOMIC DNA]</scope>
    <source>
        <strain evidence="15 16">Georgia GA2</strain>
    </source>
</reference>
<keyword evidence="8 14" id="KW-0479">Metal-binding</keyword>
<sequence length="139" mass="15385">MVCVAVKGEPVIGVIHGAFNTEAYKFWAWVGKVKSPNLKYARNKSENIDNKLNVPTGEIKKVLREKVKIVDIIEVAGAGYKALEVVLDNVEAYLPTPSIKKCDICAENAIIKAVVVAFSMDSIFELWNSWTIIYLGILS</sequence>
<evidence type="ECO:0000256" key="10">
    <source>
        <dbReference type="ARBA" id="ARBA00022842"/>
    </source>
</evidence>
<dbReference type="GO" id="GO:0046872">
    <property type="term" value="F:metal ion binding"/>
    <property type="evidence" value="ECO:0007669"/>
    <property type="project" value="UniProtKB-KW"/>
</dbReference>
<proteinExistence type="inferred from homology"/>
<comment type="catalytic activity">
    <reaction evidence="1">
        <text>a myo-inositol phosphate + H2O = myo-inositol + phosphate</text>
        <dbReference type="Rhea" id="RHEA:24056"/>
        <dbReference type="ChEBI" id="CHEBI:15377"/>
        <dbReference type="ChEBI" id="CHEBI:17268"/>
        <dbReference type="ChEBI" id="CHEBI:43474"/>
        <dbReference type="ChEBI" id="CHEBI:84139"/>
        <dbReference type="EC" id="3.1.3.25"/>
    </reaction>
</comment>
<dbReference type="InterPro" id="IPR000760">
    <property type="entry name" value="Inositol_monophosphatase-like"/>
</dbReference>
<evidence type="ECO:0000313" key="16">
    <source>
        <dbReference type="Proteomes" id="UP000007266"/>
    </source>
</evidence>
<evidence type="ECO:0000256" key="6">
    <source>
        <dbReference type="ARBA" id="ARBA00013106"/>
    </source>
</evidence>